<feature type="non-terminal residue" evidence="2">
    <location>
        <position position="149"/>
    </location>
</feature>
<evidence type="ECO:0000256" key="1">
    <source>
        <dbReference type="SAM" id="Phobius"/>
    </source>
</evidence>
<protein>
    <submittedName>
        <fullName evidence="2">Uncharacterized protein</fullName>
    </submittedName>
</protein>
<evidence type="ECO:0000313" key="3">
    <source>
        <dbReference type="Proteomes" id="UP000292082"/>
    </source>
</evidence>
<sequence>MFEVPERFLKCVFFLSSSLVFLHVLCMMGFHFLYSAFHTVWEVSQGALVDLLVPSYPIYHPVRCVAALFTHGCGTGDLLLTFDSQPNDLCPLAAGIDYGCVPAHSFVGCDGVICPVITVGLVAIGSSVCHLIRATCKTSSIISPKRLQL</sequence>
<evidence type="ECO:0000313" key="2">
    <source>
        <dbReference type="EMBL" id="TBU62518.1"/>
    </source>
</evidence>
<dbReference type="AlphaFoldDB" id="A0A4V2K956"/>
<dbReference type="Proteomes" id="UP000292082">
    <property type="component" value="Unassembled WGS sequence"/>
</dbReference>
<keyword evidence="1" id="KW-1133">Transmembrane helix</keyword>
<keyword evidence="1" id="KW-0812">Transmembrane</keyword>
<reference evidence="2 3" key="1">
    <citation type="submission" date="2019-01" db="EMBL/GenBank/DDBJ databases">
        <title>Draft genome sequences of three monokaryotic isolates of the white-rot basidiomycete fungus Dichomitus squalens.</title>
        <authorList>
            <consortium name="DOE Joint Genome Institute"/>
            <person name="Lopez S.C."/>
            <person name="Andreopoulos B."/>
            <person name="Pangilinan J."/>
            <person name="Lipzen A."/>
            <person name="Riley R."/>
            <person name="Ahrendt S."/>
            <person name="Ng V."/>
            <person name="Barry K."/>
            <person name="Daum C."/>
            <person name="Grigoriev I.V."/>
            <person name="Hilden K.S."/>
            <person name="Makela M.R."/>
            <person name="de Vries R.P."/>
        </authorList>
    </citation>
    <scope>NUCLEOTIDE SEQUENCE [LARGE SCALE GENOMIC DNA]</scope>
    <source>
        <strain evidence="2 3">CBS 464.89</strain>
    </source>
</reference>
<organism evidence="2 3">
    <name type="scientific">Dichomitus squalens</name>
    <dbReference type="NCBI Taxonomy" id="114155"/>
    <lineage>
        <taxon>Eukaryota</taxon>
        <taxon>Fungi</taxon>
        <taxon>Dikarya</taxon>
        <taxon>Basidiomycota</taxon>
        <taxon>Agaricomycotina</taxon>
        <taxon>Agaricomycetes</taxon>
        <taxon>Polyporales</taxon>
        <taxon>Polyporaceae</taxon>
        <taxon>Dichomitus</taxon>
    </lineage>
</organism>
<keyword evidence="3" id="KW-1185">Reference proteome</keyword>
<proteinExistence type="predicted"/>
<keyword evidence="1" id="KW-0472">Membrane</keyword>
<accession>A0A4V2K956</accession>
<feature type="transmembrane region" description="Helical" evidence="1">
    <location>
        <begin position="12"/>
        <end position="34"/>
    </location>
</feature>
<name>A0A4V2K956_9APHY</name>
<dbReference type="EMBL" id="ML145093">
    <property type="protein sequence ID" value="TBU62518.1"/>
    <property type="molecule type" value="Genomic_DNA"/>
</dbReference>
<gene>
    <name evidence="2" type="ORF">BD310DRAFT_918576</name>
</gene>